<evidence type="ECO:0000313" key="3">
    <source>
        <dbReference type="EMBL" id="MBO8453256.1"/>
    </source>
</evidence>
<keyword evidence="3" id="KW-0808">Transferase</keyword>
<reference evidence="3" key="2">
    <citation type="journal article" date="2021" name="PeerJ">
        <title>Extensive microbial diversity within the chicken gut microbiome revealed by metagenomics and culture.</title>
        <authorList>
            <person name="Gilroy R."/>
            <person name="Ravi A."/>
            <person name="Getino M."/>
            <person name="Pursley I."/>
            <person name="Horton D.L."/>
            <person name="Alikhan N.F."/>
            <person name="Baker D."/>
            <person name="Gharbi K."/>
            <person name="Hall N."/>
            <person name="Watson M."/>
            <person name="Adriaenssens E.M."/>
            <person name="Foster-Nyarko E."/>
            <person name="Jarju S."/>
            <person name="Secka A."/>
            <person name="Antonio M."/>
            <person name="Oren A."/>
            <person name="Chaudhuri R.R."/>
            <person name="La Ragione R."/>
            <person name="Hildebrand F."/>
            <person name="Pallen M.J."/>
        </authorList>
    </citation>
    <scope>NUCLEOTIDE SEQUENCE</scope>
    <source>
        <strain evidence="3">F1-3629</strain>
    </source>
</reference>
<comment type="caution">
    <text evidence="3">The sequence shown here is derived from an EMBL/GenBank/DDBJ whole genome shotgun (WGS) entry which is preliminary data.</text>
</comment>
<dbReference type="Pfam" id="PF14805">
    <property type="entry name" value="THDPS_N_2"/>
    <property type="match status" value="1"/>
</dbReference>
<dbReference type="InterPro" id="IPR037133">
    <property type="entry name" value="THP_succinylTrfase_N_sf"/>
</dbReference>
<sequence length="258" mass="27491">MGKELERFYEVCRDLESGKVRVAEKIDGEWKVNAWVKEVILEGFRYGKLADMTQGCFPFFDKDTIPPRKFGKEDGVRIVPGGSAVRSGAYLAPSVIMMPPSYVNIGAYVDADTMIDSHALVGSCAQVGKHVHLSAASQLGGVLEPVGALPVIIEDNVFIGGNCGIYEGTIVRENAVIGTGVIINSSTAIFDATTGEYIRANDKGQMIVPSGAVVVAGSRPVSKGPGAGKGIHLYTPVIVKYRDGKTDASVTLENLLRD</sequence>
<dbReference type="InterPro" id="IPR023180">
    <property type="entry name" value="THP_succinylTrfase_dom1"/>
</dbReference>
<dbReference type="AlphaFoldDB" id="A0A940DLZ7"/>
<dbReference type="EMBL" id="JADIMJ010000018">
    <property type="protein sequence ID" value="MBO8453256.1"/>
    <property type="molecule type" value="Genomic_DNA"/>
</dbReference>
<dbReference type="GO" id="GO:0008666">
    <property type="term" value="F:2,3,4,5-tetrahydropyridine-2,6-dicarboxylate N-succinyltransferase activity"/>
    <property type="evidence" value="ECO:0007669"/>
    <property type="project" value="UniProtKB-EC"/>
</dbReference>
<gene>
    <name evidence="3" type="ORF">IAC07_00855</name>
</gene>
<protein>
    <submittedName>
        <fullName evidence="3">2,3,4,5-tetrahydropyridine-2,6-dicarboxylate N-succinyltransferase</fullName>
        <ecNumber evidence="3">2.3.1.117</ecNumber>
    </submittedName>
</protein>
<dbReference type="Gene3D" id="2.160.10.10">
    <property type="entry name" value="Hexapeptide repeat proteins"/>
    <property type="match status" value="1"/>
</dbReference>
<proteinExistence type="inferred from homology"/>
<dbReference type="SUPFAM" id="SSF51161">
    <property type="entry name" value="Trimeric LpxA-like enzymes"/>
    <property type="match status" value="1"/>
</dbReference>
<dbReference type="CDD" id="cd03350">
    <property type="entry name" value="LbH_THP_succinylT"/>
    <property type="match status" value="1"/>
</dbReference>
<evidence type="ECO:0000313" key="4">
    <source>
        <dbReference type="Proteomes" id="UP000771749"/>
    </source>
</evidence>
<evidence type="ECO:0000259" key="2">
    <source>
        <dbReference type="Pfam" id="PF14805"/>
    </source>
</evidence>
<dbReference type="Gene3D" id="1.10.166.10">
    <property type="entry name" value="Tetrahydrodipicolinate-N-succinyltransferase, N-terminal domain"/>
    <property type="match status" value="1"/>
</dbReference>
<organism evidence="3 4">
    <name type="scientific">Candidatus Cryptobacteroides gallistercoris</name>
    <dbReference type="NCBI Taxonomy" id="2840765"/>
    <lineage>
        <taxon>Bacteria</taxon>
        <taxon>Pseudomonadati</taxon>
        <taxon>Bacteroidota</taxon>
        <taxon>Bacteroidia</taxon>
        <taxon>Bacteroidales</taxon>
        <taxon>Candidatus Cryptobacteroides</taxon>
    </lineage>
</organism>
<dbReference type="Pfam" id="PF14602">
    <property type="entry name" value="Hexapep_2"/>
    <property type="match status" value="1"/>
</dbReference>
<accession>A0A940DLZ7</accession>
<feature type="domain" description="Tetrahydrodipicolinate-N-succinyltransferase chain A" evidence="2">
    <location>
        <begin position="8"/>
        <end position="45"/>
    </location>
</feature>
<dbReference type="NCBIfam" id="NF008808">
    <property type="entry name" value="PRK11830.1"/>
    <property type="match status" value="1"/>
</dbReference>
<keyword evidence="3" id="KW-0012">Acyltransferase</keyword>
<name>A0A940DLZ7_9BACT</name>
<dbReference type="EC" id="2.3.1.117" evidence="3"/>
<dbReference type="InterPro" id="IPR011004">
    <property type="entry name" value="Trimer_LpxA-like_sf"/>
</dbReference>
<comment type="similarity">
    <text evidence="1">Belongs to the transferase hexapeptide repeat family.</text>
</comment>
<evidence type="ECO:0000256" key="1">
    <source>
        <dbReference type="ARBA" id="ARBA00007274"/>
    </source>
</evidence>
<dbReference type="InterPro" id="IPR001451">
    <property type="entry name" value="Hexapep"/>
</dbReference>
<reference evidence="3" key="1">
    <citation type="submission" date="2020-10" db="EMBL/GenBank/DDBJ databases">
        <authorList>
            <person name="Gilroy R."/>
        </authorList>
    </citation>
    <scope>NUCLEOTIDE SEQUENCE</scope>
    <source>
        <strain evidence="3">F1-3629</strain>
    </source>
</reference>
<dbReference type="Proteomes" id="UP000771749">
    <property type="component" value="Unassembled WGS sequence"/>
</dbReference>